<dbReference type="PRINTS" id="PR00039">
    <property type="entry name" value="HTHLYSR"/>
</dbReference>
<dbReference type="InterPro" id="IPR005119">
    <property type="entry name" value="LysR_subst-bd"/>
</dbReference>
<comment type="caution">
    <text evidence="6">The sequence shown here is derived from an EMBL/GenBank/DDBJ whole genome shotgun (WGS) entry which is preliminary data.</text>
</comment>
<proteinExistence type="inferred from homology"/>
<protein>
    <submittedName>
        <fullName evidence="6">LysR family transcriptional regulator</fullName>
    </submittedName>
</protein>
<evidence type="ECO:0000259" key="5">
    <source>
        <dbReference type="PROSITE" id="PS50931"/>
    </source>
</evidence>
<evidence type="ECO:0000256" key="2">
    <source>
        <dbReference type="ARBA" id="ARBA00023015"/>
    </source>
</evidence>
<organism evidence="6 7">
    <name type="scientific">Advenella kashmirensis W13003</name>
    <dbReference type="NCBI Taxonomy" id="1424334"/>
    <lineage>
        <taxon>Bacteria</taxon>
        <taxon>Pseudomonadati</taxon>
        <taxon>Pseudomonadota</taxon>
        <taxon>Betaproteobacteria</taxon>
        <taxon>Burkholderiales</taxon>
        <taxon>Alcaligenaceae</taxon>
    </lineage>
</organism>
<dbReference type="STRING" id="1424334.W822_09120"/>
<feature type="domain" description="HTH lysR-type" evidence="5">
    <location>
        <begin position="1"/>
        <end position="58"/>
    </location>
</feature>
<dbReference type="InterPro" id="IPR037424">
    <property type="entry name" value="NocR_PBP2"/>
</dbReference>
<keyword evidence="7" id="KW-1185">Reference proteome</keyword>
<dbReference type="Proteomes" id="UP000018733">
    <property type="component" value="Unassembled WGS sequence"/>
</dbReference>
<dbReference type="PANTHER" id="PTHR30427:SF1">
    <property type="entry name" value="TRANSCRIPTIONAL ACTIVATOR PROTEIN LYSR"/>
    <property type="match status" value="1"/>
</dbReference>
<evidence type="ECO:0000313" key="6">
    <source>
        <dbReference type="EMBL" id="ETF02979.1"/>
    </source>
</evidence>
<keyword evidence="3" id="KW-0238">DNA-binding</keyword>
<gene>
    <name evidence="6" type="ORF">W822_09120</name>
</gene>
<dbReference type="Pfam" id="PF03466">
    <property type="entry name" value="LysR_substrate"/>
    <property type="match status" value="1"/>
</dbReference>
<dbReference type="CDD" id="cd08415">
    <property type="entry name" value="PBP2_LysR_opines_like"/>
    <property type="match status" value="1"/>
</dbReference>
<dbReference type="RefSeq" id="WP_024004799.1">
    <property type="nucleotide sequence ID" value="NZ_KI650979.1"/>
</dbReference>
<dbReference type="SUPFAM" id="SSF53850">
    <property type="entry name" value="Periplasmic binding protein-like II"/>
    <property type="match status" value="1"/>
</dbReference>
<keyword evidence="4" id="KW-0804">Transcription</keyword>
<dbReference type="InterPro" id="IPR036390">
    <property type="entry name" value="WH_DNA-bd_sf"/>
</dbReference>
<keyword evidence="2" id="KW-0805">Transcription regulation</keyword>
<reference evidence="6 7" key="1">
    <citation type="journal article" date="2014" name="Genome Announc.">
        <title>Draft Genome Sequence of Advenella kashmirensis Strain W13003, a Polycyclic Aromatic Hydrocarbon-Degrading Bacterium.</title>
        <authorList>
            <person name="Wang X."/>
            <person name="Jin D."/>
            <person name="Zhou L."/>
            <person name="Wu L."/>
            <person name="An W."/>
            <person name="Zhao L."/>
        </authorList>
    </citation>
    <scope>NUCLEOTIDE SEQUENCE [LARGE SCALE GENOMIC DNA]</scope>
    <source>
        <strain evidence="6 7">W13003</strain>
    </source>
</reference>
<dbReference type="AlphaFoldDB" id="V8QVF4"/>
<dbReference type="InterPro" id="IPR036388">
    <property type="entry name" value="WH-like_DNA-bd_sf"/>
</dbReference>
<dbReference type="Gene3D" id="1.10.10.10">
    <property type="entry name" value="Winged helix-like DNA-binding domain superfamily/Winged helix DNA-binding domain"/>
    <property type="match status" value="1"/>
</dbReference>
<dbReference type="GO" id="GO:0003700">
    <property type="term" value="F:DNA-binding transcription factor activity"/>
    <property type="evidence" value="ECO:0007669"/>
    <property type="project" value="InterPro"/>
</dbReference>
<dbReference type="PROSITE" id="PS50931">
    <property type="entry name" value="HTH_LYSR"/>
    <property type="match status" value="1"/>
</dbReference>
<evidence type="ECO:0000256" key="4">
    <source>
        <dbReference type="ARBA" id="ARBA00023163"/>
    </source>
</evidence>
<dbReference type="eggNOG" id="COG0583">
    <property type="taxonomic scope" value="Bacteria"/>
</dbReference>
<accession>V8QVF4</accession>
<evidence type="ECO:0000256" key="1">
    <source>
        <dbReference type="ARBA" id="ARBA00009437"/>
    </source>
</evidence>
<dbReference type="EMBL" id="AYXT01000009">
    <property type="protein sequence ID" value="ETF02979.1"/>
    <property type="molecule type" value="Genomic_DNA"/>
</dbReference>
<dbReference type="OrthoDB" id="8849678at2"/>
<name>V8QVF4_9BURK</name>
<dbReference type="Pfam" id="PF00126">
    <property type="entry name" value="HTH_1"/>
    <property type="match status" value="1"/>
</dbReference>
<dbReference type="GO" id="GO:0043565">
    <property type="term" value="F:sequence-specific DNA binding"/>
    <property type="evidence" value="ECO:0007669"/>
    <property type="project" value="TreeGrafter"/>
</dbReference>
<dbReference type="SUPFAM" id="SSF46785">
    <property type="entry name" value="Winged helix' DNA-binding domain"/>
    <property type="match status" value="1"/>
</dbReference>
<evidence type="ECO:0000313" key="7">
    <source>
        <dbReference type="Proteomes" id="UP000018733"/>
    </source>
</evidence>
<dbReference type="GO" id="GO:0010628">
    <property type="term" value="P:positive regulation of gene expression"/>
    <property type="evidence" value="ECO:0007669"/>
    <property type="project" value="TreeGrafter"/>
</dbReference>
<sequence length="296" mass="32432">MNFKQLETFRAVMLTGSMTIAARQLHTSQPNVTRIIGKLEEEAGFALFDRFAGRIQPTKAGEAFFREVERSFIGLDSMAESARVIRDVGQGALRVAAAASIVMSALPIAIRLFHARHPRIRVIVDTGESSVVANWIATQHSDIGFVAYMPDKPGVITSLIHAENATCIVPSGHRLAGRSHLTPRDLEGERFISLPSGSASRIAVDAAFGAIQRTMVLETAYAVTICRMVNEGLGISLVNPIVSRTTKFPGIVSIPFKPDIPFKSYMLKPQLAQQDMHTDFFVDCMKEAFKATLDDQ</sequence>
<dbReference type="PANTHER" id="PTHR30427">
    <property type="entry name" value="TRANSCRIPTIONAL ACTIVATOR PROTEIN LYSR"/>
    <property type="match status" value="1"/>
</dbReference>
<evidence type="ECO:0000256" key="3">
    <source>
        <dbReference type="ARBA" id="ARBA00023125"/>
    </source>
</evidence>
<dbReference type="PATRIC" id="fig|1424334.3.peg.1831"/>
<dbReference type="HOGENOM" id="CLU_039613_6_3_4"/>
<dbReference type="InterPro" id="IPR000847">
    <property type="entry name" value="LysR_HTH_N"/>
</dbReference>
<dbReference type="Gene3D" id="3.40.190.290">
    <property type="match status" value="1"/>
</dbReference>
<comment type="similarity">
    <text evidence="1">Belongs to the LysR transcriptional regulatory family.</text>
</comment>